<dbReference type="GO" id="GO:0003677">
    <property type="term" value="F:DNA binding"/>
    <property type="evidence" value="ECO:0007669"/>
    <property type="project" value="InterPro"/>
</dbReference>
<proteinExistence type="predicted"/>
<evidence type="ECO:0000313" key="4">
    <source>
        <dbReference type="EMBL" id="SOY32473.1"/>
    </source>
</evidence>
<organism evidence="4 5">
    <name type="scientific">Acetatifactor muris</name>
    <dbReference type="NCBI Taxonomy" id="879566"/>
    <lineage>
        <taxon>Bacteria</taxon>
        <taxon>Bacillati</taxon>
        <taxon>Bacillota</taxon>
        <taxon>Clostridia</taxon>
        <taxon>Lachnospirales</taxon>
        <taxon>Lachnospiraceae</taxon>
        <taxon>Acetatifactor</taxon>
    </lineage>
</organism>
<reference evidence="4 5" key="1">
    <citation type="submission" date="2018-01" db="EMBL/GenBank/DDBJ databases">
        <authorList>
            <person name="Gaut B.S."/>
            <person name="Morton B.R."/>
            <person name="Clegg M.T."/>
            <person name="Duvall M.R."/>
        </authorList>
    </citation>
    <scope>NUCLEOTIDE SEQUENCE [LARGE SCALE GENOMIC DNA]</scope>
    <source>
        <strain evidence="4">GP69</strain>
    </source>
</reference>
<evidence type="ECO:0000256" key="1">
    <source>
        <dbReference type="ARBA" id="ARBA00023172"/>
    </source>
</evidence>
<dbReference type="PROSITE" id="PS51898">
    <property type="entry name" value="TYR_RECOMBINASE"/>
    <property type="match status" value="1"/>
</dbReference>
<dbReference type="InterPro" id="IPR011010">
    <property type="entry name" value="DNA_brk_join_enz"/>
</dbReference>
<dbReference type="SUPFAM" id="SSF56349">
    <property type="entry name" value="DNA breaking-rejoining enzymes"/>
    <property type="match status" value="1"/>
</dbReference>
<accession>A0A2K4ZPP8</accession>
<dbReference type="GO" id="GO:0015074">
    <property type="term" value="P:DNA integration"/>
    <property type="evidence" value="ECO:0007669"/>
    <property type="project" value="InterPro"/>
</dbReference>
<dbReference type="InterPro" id="IPR002104">
    <property type="entry name" value="Integrase_catalytic"/>
</dbReference>
<sequence length="286" mass="33592">MRNKTKQTGKTEVYPFWYMEDIKNMMDYFKMKEMWHWYLVFNFGLLLGRRISDTLSLKWSDFFYENGRLKDETDIVEWKTGKTVRLYICPACQEALKLYIDKTGTDPMDNYNDFVYGTAQMSQLLENEEEYPEEEWKELMMKAIQSHAAAFRKQFKLAADACNIQYATSTHSLRKNFGYWSVKLHPYDVTTVDKLQGIFSHSDRNITLHYIGISREDEKKLYCDMGDFITDVSNGKKPVIKNSPVIPLKAEDFREILSKCWDMAQSGEDKFNGINNLIGMAEKCMV</sequence>
<dbReference type="Pfam" id="PF00589">
    <property type="entry name" value="Phage_integrase"/>
    <property type="match status" value="1"/>
</dbReference>
<dbReference type="RefSeq" id="WP_103242416.1">
    <property type="nucleotide sequence ID" value="NZ_JANJZD010000057.1"/>
</dbReference>
<feature type="transmembrane region" description="Helical" evidence="2">
    <location>
        <begin position="35"/>
        <end position="52"/>
    </location>
</feature>
<protein>
    <submittedName>
        <fullName evidence="4">Phage integrase family protein</fullName>
    </submittedName>
</protein>
<evidence type="ECO:0000313" key="5">
    <source>
        <dbReference type="Proteomes" id="UP000236311"/>
    </source>
</evidence>
<dbReference type="GO" id="GO:0006310">
    <property type="term" value="P:DNA recombination"/>
    <property type="evidence" value="ECO:0007669"/>
    <property type="project" value="UniProtKB-KW"/>
</dbReference>
<dbReference type="Proteomes" id="UP000236311">
    <property type="component" value="Unassembled WGS sequence"/>
</dbReference>
<keyword evidence="2" id="KW-0812">Transmembrane</keyword>
<dbReference type="OrthoDB" id="9788852at2"/>
<dbReference type="InterPro" id="IPR013762">
    <property type="entry name" value="Integrase-like_cat_sf"/>
</dbReference>
<dbReference type="EMBL" id="OFSM01000052">
    <property type="protein sequence ID" value="SOY32473.1"/>
    <property type="molecule type" value="Genomic_DNA"/>
</dbReference>
<evidence type="ECO:0000259" key="3">
    <source>
        <dbReference type="PROSITE" id="PS51898"/>
    </source>
</evidence>
<keyword evidence="2" id="KW-1133">Transmembrane helix</keyword>
<dbReference type="AlphaFoldDB" id="A0A2K4ZPP8"/>
<dbReference type="Gene3D" id="1.10.443.10">
    <property type="entry name" value="Intergrase catalytic core"/>
    <property type="match status" value="1"/>
</dbReference>
<gene>
    <name evidence="4" type="ORF">AMURIS_05238</name>
</gene>
<keyword evidence="1" id="KW-0233">DNA recombination</keyword>
<evidence type="ECO:0000256" key="2">
    <source>
        <dbReference type="SAM" id="Phobius"/>
    </source>
</evidence>
<feature type="domain" description="Tyr recombinase" evidence="3">
    <location>
        <begin position="12"/>
        <end position="223"/>
    </location>
</feature>
<keyword evidence="2" id="KW-0472">Membrane</keyword>
<keyword evidence="5" id="KW-1185">Reference proteome</keyword>
<name>A0A2K4ZPP8_9FIRM</name>